<dbReference type="AlphaFoldDB" id="A0A2I0V9U6"/>
<protein>
    <submittedName>
        <fullName evidence="1">Uncharacterized protein</fullName>
    </submittedName>
</protein>
<keyword evidence="2" id="KW-1185">Reference proteome</keyword>
<dbReference type="Proteomes" id="UP000233837">
    <property type="component" value="Unassembled WGS sequence"/>
</dbReference>
<dbReference type="EMBL" id="KZ505218">
    <property type="protein sequence ID" value="PKU60187.1"/>
    <property type="molecule type" value="Genomic_DNA"/>
</dbReference>
<reference evidence="1 2" key="1">
    <citation type="journal article" date="2016" name="Sci. Rep.">
        <title>The Dendrobium catenatum Lindl. genome sequence provides insights into polysaccharide synthase, floral development and adaptive evolution.</title>
        <authorList>
            <person name="Zhang G.Q."/>
            <person name="Xu Q."/>
            <person name="Bian C."/>
            <person name="Tsai W.C."/>
            <person name="Yeh C.M."/>
            <person name="Liu K.W."/>
            <person name="Yoshida K."/>
            <person name="Zhang L.S."/>
            <person name="Chang S.B."/>
            <person name="Chen F."/>
            <person name="Shi Y."/>
            <person name="Su Y.Y."/>
            <person name="Zhang Y.Q."/>
            <person name="Chen L.J."/>
            <person name="Yin Y."/>
            <person name="Lin M."/>
            <person name="Huang H."/>
            <person name="Deng H."/>
            <person name="Wang Z.W."/>
            <person name="Zhu S.L."/>
            <person name="Zhao X."/>
            <person name="Deng C."/>
            <person name="Niu S.C."/>
            <person name="Huang J."/>
            <person name="Wang M."/>
            <person name="Liu G.H."/>
            <person name="Yang H.J."/>
            <person name="Xiao X.J."/>
            <person name="Hsiao Y.Y."/>
            <person name="Wu W.L."/>
            <person name="Chen Y.Y."/>
            <person name="Mitsuda N."/>
            <person name="Ohme-Takagi M."/>
            <person name="Luo Y.B."/>
            <person name="Van de Peer Y."/>
            <person name="Liu Z.J."/>
        </authorList>
    </citation>
    <scope>NUCLEOTIDE SEQUENCE [LARGE SCALE GENOMIC DNA]</scope>
    <source>
        <tissue evidence="1">The whole plant</tissue>
    </source>
</reference>
<name>A0A2I0V9U6_9ASPA</name>
<proteinExistence type="predicted"/>
<evidence type="ECO:0000313" key="2">
    <source>
        <dbReference type="Proteomes" id="UP000233837"/>
    </source>
</evidence>
<accession>A0A2I0V9U6</accession>
<organism evidence="1 2">
    <name type="scientific">Dendrobium catenatum</name>
    <dbReference type="NCBI Taxonomy" id="906689"/>
    <lineage>
        <taxon>Eukaryota</taxon>
        <taxon>Viridiplantae</taxon>
        <taxon>Streptophyta</taxon>
        <taxon>Embryophyta</taxon>
        <taxon>Tracheophyta</taxon>
        <taxon>Spermatophyta</taxon>
        <taxon>Magnoliopsida</taxon>
        <taxon>Liliopsida</taxon>
        <taxon>Asparagales</taxon>
        <taxon>Orchidaceae</taxon>
        <taxon>Epidendroideae</taxon>
        <taxon>Malaxideae</taxon>
        <taxon>Dendrobiinae</taxon>
        <taxon>Dendrobium</taxon>
    </lineage>
</organism>
<gene>
    <name evidence="1" type="ORF">MA16_Dca029100</name>
</gene>
<sequence length="70" mass="7607">MGQSLSSCCFDDSGLFNMELGDGAHPCKLKPKMLEKTLKVEQGKPVKAEEDKPVAMMVPNFPVISLPTVL</sequence>
<reference evidence="1 2" key="2">
    <citation type="journal article" date="2017" name="Nature">
        <title>The Apostasia genome and the evolution of orchids.</title>
        <authorList>
            <person name="Zhang G.Q."/>
            <person name="Liu K.W."/>
            <person name="Li Z."/>
            <person name="Lohaus R."/>
            <person name="Hsiao Y.Y."/>
            <person name="Niu S.C."/>
            <person name="Wang J.Y."/>
            <person name="Lin Y.C."/>
            <person name="Xu Q."/>
            <person name="Chen L.J."/>
            <person name="Yoshida K."/>
            <person name="Fujiwara S."/>
            <person name="Wang Z.W."/>
            <person name="Zhang Y.Q."/>
            <person name="Mitsuda N."/>
            <person name="Wang M."/>
            <person name="Liu G.H."/>
            <person name="Pecoraro L."/>
            <person name="Huang H.X."/>
            <person name="Xiao X.J."/>
            <person name="Lin M."/>
            <person name="Wu X.Y."/>
            <person name="Wu W.L."/>
            <person name="Chen Y.Y."/>
            <person name="Chang S.B."/>
            <person name="Sakamoto S."/>
            <person name="Ohme-Takagi M."/>
            <person name="Yagi M."/>
            <person name="Zeng S.J."/>
            <person name="Shen C.Y."/>
            <person name="Yeh C.M."/>
            <person name="Luo Y.B."/>
            <person name="Tsai W.C."/>
            <person name="Van de Peer Y."/>
            <person name="Liu Z.J."/>
        </authorList>
    </citation>
    <scope>NUCLEOTIDE SEQUENCE [LARGE SCALE GENOMIC DNA]</scope>
    <source>
        <tissue evidence="1">The whole plant</tissue>
    </source>
</reference>
<evidence type="ECO:0000313" key="1">
    <source>
        <dbReference type="EMBL" id="PKU60187.1"/>
    </source>
</evidence>